<evidence type="ECO:0000313" key="2">
    <source>
        <dbReference type="Proteomes" id="UP000316093"/>
    </source>
</evidence>
<evidence type="ECO:0000313" key="1">
    <source>
        <dbReference type="EMBL" id="QDE41601.1"/>
    </source>
</evidence>
<dbReference type="AlphaFoldDB" id="A0A4Y5Z8B4"/>
<protein>
    <submittedName>
        <fullName evidence="1">Uncharacterized protein</fullName>
    </submittedName>
</protein>
<organism evidence="1 2">
    <name type="scientific">Luteibacter pinisoli</name>
    <dbReference type="NCBI Taxonomy" id="2589080"/>
    <lineage>
        <taxon>Bacteria</taxon>
        <taxon>Pseudomonadati</taxon>
        <taxon>Pseudomonadota</taxon>
        <taxon>Gammaproteobacteria</taxon>
        <taxon>Lysobacterales</taxon>
        <taxon>Rhodanobacteraceae</taxon>
        <taxon>Luteibacter</taxon>
    </lineage>
</organism>
<dbReference type="Proteomes" id="UP000316093">
    <property type="component" value="Chromosome"/>
</dbReference>
<gene>
    <name evidence="1" type="ORF">FIV34_08610</name>
</gene>
<proteinExistence type="predicted"/>
<accession>A0A4Y5Z8B4</accession>
<dbReference type="OrthoDB" id="5954498at2"/>
<name>A0A4Y5Z8B4_9GAMM</name>
<dbReference type="KEGG" id="lpy:FIV34_08610"/>
<sequence length="131" mass="14546">MSFSAHATNAYSKASTAVADSWLGHDASELLVQWPVDRGFTSYEVSKTGETAYEYNFGSEAYSYDSSNTQAVGQMGNTLILQTTNEHHDVAAEHHCTVTFYANADGIISRYEYDGVKCAPYIRSWGRPKNR</sequence>
<dbReference type="EMBL" id="CP041046">
    <property type="protein sequence ID" value="QDE41601.1"/>
    <property type="molecule type" value="Genomic_DNA"/>
</dbReference>
<keyword evidence="2" id="KW-1185">Reference proteome</keyword>
<reference evidence="1 2" key="1">
    <citation type="submission" date="2019-06" db="EMBL/GenBank/DDBJ databases">
        <title>A complete genome sequence for Luteibacter pinisoli MAH-14.</title>
        <authorList>
            <person name="Baltrus D.A."/>
        </authorList>
    </citation>
    <scope>NUCLEOTIDE SEQUENCE [LARGE SCALE GENOMIC DNA]</scope>
    <source>
        <strain evidence="1 2">MAH-14</strain>
    </source>
</reference>